<dbReference type="Proteomes" id="UP000266841">
    <property type="component" value="Unassembled WGS sequence"/>
</dbReference>
<dbReference type="GO" id="GO:0005096">
    <property type="term" value="F:GTPase activator activity"/>
    <property type="evidence" value="ECO:0007669"/>
    <property type="project" value="UniProtKB-KW"/>
</dbReference>
<keyword evidence="3" id="KW-0677">Repeat</keyword>
<dbReference type="GO" id="GO:0031267">
    <property type="term" value="F:small GTPase binding"/>
    <property type="evidence" value="ECO:0007669"/>
    <property type="project" value="TreeGrafter"/>
</dbReference>
<dbReference type="Gene3D" id="3.80.10.10">
    <property type="entry name" value="Ribonuclease Inhibitor"/>
    <property type="match status" value="2"/>
</dbReference>
<dbReference type="EMBL" id="AGNL01016136">
    <property type="protein sequence ID" value="EJK65238.1"/>
    <property type="molecule type" value="Genomic_DNA"/>
</dbReference>
<dbReference type="PANTHER" id="PTHR24113">
    <property type="entry name" value="RAN GTPASE-ACTIVATING PROTEIN 1"/>
    <property type="match status" value="1"/>
</dbReference>
<evidence type="ECO:0000313" key="5">
    <source>
        <dbReference type="Proteomes" id="UP000266841"/>
    </source>
</evidence>
<dbReference type="AlphaFoldDB" id="K0SGJ1"/>
<accession>K0SGJ1</accession>
<dbReference type="InterPro" id="IPR027038">
    <property type="entry name" value="RanGap"/>
</dbReference>
<gene>
    <name evidence="4" type="ORF">THAOC_13929</name>
</gene>
<proteinExistence type="predicted"/>
<reference evidence="4 5" key="1">
    <citation type="journal article" date="2012" name="Genome Biol.">
        <title>Genome and low-iron response of an oceanic diatom adapted to chronic iron limitation.</title>
        <authorList>
            <person name="Lommer M."/>
            <person name="Specht M."/>
            <person name="Roy A.S."/>
            <person name="Kraemer L."/>
            <person name="Andreson R."/>
            <person name="Gutowska M.A."/>
            <person name="Wolf J."/>
            <person name="Bergner S.V."/>
            <person name="Schilhabel M.B."/>
            <person name="Klostermeier U.C."/>
            <person name="Beiko R.G."/>
            <person name="Rosenstiel P."/>
            <person name="Hippler M."/>
            <person name="Laroche J."/>
        </authorList>
    </citation>
    <scope>NUCLEOTIDE SEQUENCE [LARGE SCALE GENOMIC DNA]</scope>
    <source>
        <strain evidence="4 5">CCMP1005</strain>
    </source>
</reference>
<name>K0SGJ1_THAOC</name>
<dbReference type="InterPro" id="IPR032675">
    <property type="entry name" value="LRR_dom_sf"/>
</dbReference>
<evidence type="ECO:0000256" key="2">
    <source>
        <dbReference type="ARBA" id="ARBA00022614"/>
    </source>
</evidence>
<keyword evidence="1" id="KW-0343">GTPase activation</keyword>
<evidence type="ECO:0000256" key="1">
    <source>
        <dbReference type="ARBA" id="ARBA00022468"/>
    </source>
</evidence>
<dbReference type="GO" id="GO:0048471">
    <property type="term" value="C:perinuclear region of cytoplasm"/>
    <property type="evidence" value="ECO:0007669"/>
    <property type="project" value="TreeGrafter"/>
</dbReference>
<dbReference type="SMART" id="SM00368">
    <property type="entry name" value="LRR_RI"/>
    <property type="match status" value="4"/>
</dbReference>
<dbReference type="PANTHER" id="PTHR24113:SF12">
    <property type="entry name" value="RAN GTPASE-ACTIVATING PROTEIN 1"/>
    <property type="match status" value="1"/>
</dbReference>
<keyword evidence="2" id="KW-0433">Leucine-rich repeat</keyword>
<dbReference type="Pfam" id="PF13516">
    <property type="entry name" value="LRR_6"/>
    <property type="match status" value="1"/>
</dbReference>
<sequence length="370" mass="40833">MNATMGVKEARHLFNAFRDMESLKELYLSDLSGSRSLNDNVMAGCIPSLAACKDIRELKLEGYSMSTNSCTALSAVLPRMTLLLELSLGGNSIDDRCVEVLVRGLVESSHLNMLDLGGNSIGDDGLDVLIQGLPASVGHLDVSENEITLSRQLPLLRFKILNLAANSLSPGGPQVVAASLVNSECHLEEIYLFDTYIGDEGATILAGSLLGNQRLTKMVLAGDRDDERGWNKITETGWNAFLPILCNTANINATHGSNHTLKHLEEDHCELIPNKVNKMLWLNCNQDTSSIAAQKILQTHRHLDMKPLFDRKLDLLPYVVAWLERFAESRLNLKLSSIYEFVRAIPTKAVEGVEGKKKGKKRSRDLLSHE</sequence>
<dbReference type="InterPro" id="IPR001611">
    <property type="entry name" value="Leu-rich_rpt"/>
</dbReference>
<dbReference type="GO" id="GO:0005829">
    <property type="term" value="C:cytosol"/>
    <property type="evidence" value="ECO:0007669"/>
    <property type="project" value="TreeGrafter"/>
</dbReference>
<organism evidence="4 5">
    <name type="scientific">Thalassiosira oceanica</name>
    <name type="common">Marine diatom</name>
    <dbReference type="NCBI Taxonomy" id="159749"/>
    <lineage>
        <taxon>Eukaryota</taxon>
        <taxon>Sar</taxon>
        <taxon>Stramenopiles</taxon>
        <taxon>Ochrophyta</taxon>
        <taxon>Bacillariophyta</taxon>
        <taxon>Coscinodiscophyceae</taxon>
        <taxon>Thalassiosirophycidae</taxon>
        <taxon>Thalassiosirales</taxon>
        <taxon>Thalassiosiraceae</taxon>
        <taxon>Thalassiosira</taxon>
    </lineage>
</organism>
<comment type="caution">
    <text evidence="4">The sequence shown here is derived from an EMBL/GenBank/DDBJ whole genome shotgun (WGS) entry which is preliminary data.</text>
</comment>
<keyword evidence="5" id="KW-1185">Reference proteome</keyword>
<evidence type="ECO:0000313" key="4">
    <source>
        <dbReference type="EMBL" id="EJK65238.1"/>
    </source>
</evidence>
<dbReference type="SUPFAM" id="SSF52047">
    <property type="entry name" value="RNI-like"/>
    <property type="match status" value="1"/>
</dbReference>
<protein>
    <submittedName>
        <fullName evidence="4">Uncharacterized protein</fullName>
    </submittedName>
</protein>
<evidence type="ECO:0000256" key="3">
    <source>
        <dbReference type="ARBA" id="ARBA00022737"/>
    </source>
</evidence>
<dbReference type="GO" id="GO:0005634">
    <property type="term" value="C:nucleus"/>
    <property type="evidence" value="ECO:0007669"/>
    <property type="project" value="TreeGrafter"/>
</dbReference>
<dbReference type="GO" id="GO:0006913">
    <property type="term" value="P:nucleocytoplasmic transport"/>
    <property type="evidence" value="ECO:0007669"/>
    <property type="project" value="TreeGrafter"/>
</dbReference>
<dbReference type="OrthoDB" id="6500038at2759"/>